<evidence type="ECO:0000313" key="2">
    <source>
        <dbReference type="Proteomes" id="UP000246085"/>
    </source>
</evidence>
<organism evidence="1 2">
    <name type="scientific">Bradyrhizobium vignae</name>
    <dbReference type="NCBI Taxonomy" id="1549949"/>
    <lineage>
        <taxon>Bacteria</taxon>
        <taxon>Pseudomonadati</taxon>
        <taxon>Pseudomonadota</taxon>
        <taxon>Alphaproteobacteria</taxon>
        <taxon>Hyphomicrobiales</taxon>
        <taxon>Nitrobacteraceae</taxon>
        <taxon>Bradyrhizobium</taxon>
    </lineage>
</organism>
<accession>A0A2U3PVH2</accession>
<dbReference type="KEGG" id="bvz:BRAD3257_2069"/>
<protein>
    <submittedName>
        <fullName evidence="1">Uncharacterized protein</fullName>
    </submittedName>
</protein>
<reference evidence="1 2" key="1">
    <citation type="submission" date="2018-03" db="EMBL/GenBank/DDBJ databases">
        <authorList>
            <person name="Gully D."/>
        </authorList>
    </citation>
    <scope>NUCLEOTIDE SEQUENCE [LARGE SCALE GENOMIC DNA]</scope>
    <source>
        <strain evidence="1">ORS3257</strain>
    </source>
</reference>
<dbReference type="AlphaFoldDB" id="A0A2U3PVH2"/>
<proteinExistence type="predicted"/>
<dbReference type="EMBL" id="LS398110">
    <property type="protein sequence ID" value="SPP93161.1"/>
    <property type="molecule type" value="Genomic_DNA"/>
</dbReference>
<dbReference type="Proteomes" id="UP000246085">
    <property type="component" value="Chromosome BRAD3257"/>
</dbReference>
<name>A0A2U3PVH2_9BRAD</name>
<sequence length="68" mass="7391">MAAQSAELGVPEFGIVAIYWECPYFFQMRSFEFCLSTKSIAVPGQAPTGFTKLSTMAIASDWSAMATV</sequence>
<gene>
    <name evidence="1" type="ORF">BRAD3257_2069</name>
</gene>
<evidence type="ECO:0000313" key="1">
    <source>
        <dbReference type="EMBL" id="SPP93161.1"/>
    </source>
</evidence>